<feature type="compositionally biased region" description="Basic and acidic residues" evidence="1">
    <location>
        <begin position="190"/>
        <end position="203"/>
    </location>
</feature>
<evidence type="ECO:0000313" key="3">
    <source>
        <dbReference type="Proteomes" id="UP000799757"/>
    </source>
</evidence>
<sequence length="263" mass="28672">MNGSGQNAKLSAAFAWCRAARRRRPASPLEPFTARGGARTRRLRLRLQPRQDGPRRQKLAGTERKTGSAVTASRRWARGHLASGIWLDAASELLGTANYSRNRKHTASASDASDASDATDAGEQSAATERQQQPQQPQRRNDDEPVLTEQGPDGGWPSFTRPRWDAGCSSSADEDRCRRGRRRVQLRVPRGRERAVERCKRAAESGGTLRSAAGQGNGPNEQHTGGAQSETGRSRDSAEESACGVAEWRLVCEGLLLVCSTRK</sequence>
<name>A0A6A6XKY5_9PLEO</name>
<dbReference type="Proteomes" id="UP000799757">
    <property type="component" value="Unassembled WGS sequence"/>
</dbReference>
<protein>
    <submittedName>
        <fullName evidence="2">Uncharacterized protein</fullName>
    </submittedName>
</protein>
<evidence type="ECO:0000256" key="1">
    <source>
        <dbReference type="SAM" id="MobiDB-lite"/>
    </source>
</evidence>
<feature type="compositionally biased region" description="Low complexity" evidence="1">
    <location>
        <begin position="107"/>
        <end position="121"/>
    </location>
</feature>
<accession>A0A6A6XKY5</accession>
<keyword evidence="3" id="KW-1185">Reference proteome</keyword>
<organism evidence="2 3">
    <name type="scientific">Melanomma pulvis-pyrius CBS 109.77</name>
    <dbReference type="NCBI Taxonomy" id="1314802"/>
    <lineage>
        <taxon>Eukaryota</taxon>
        <taxon>Fungi</taxon>
        <taxon>Dikarya</taxon>
        <taxon>Ascomycota</taxon>
        <taxon>Pezizomycotina</taxon>
        <taxon>Dothideomycetes</taxon>
        <taxon>Pleosporomycetidae</taxon>
        <taxon>Pleosporales</taxon>
        <taxon>Melanommataceae</taxon>
        <taxon>Melanomma</taxon>
    </lineage>
</organism>
<dbReference type="AlphaFoldDB" id="A0A6A6XKY5"/>
<feature type="region of interest" description="Disordered" evidence="1">
    <location>
        <begin position="105"/>
        <end position="239"/>
    </location>
</feature>
<reference evidence="2" key="1">
    <citation type="journal article" date="2020" name="Stud. Mycol.">
        <title>101 Dothideomycetes genomes: a test case for predicting lifestyles and emergence of pathogens.</title>
        <authorList>
            <person name="Haridas S."/>
            <person name="Albert R."/>
            <person name="Binder M."/>
            <person name="Bloem J."/>
            <person name="Labutti K."/>
            <person name="Salamov A."/>
            <person name="Andreopoulos B."/>
            <person name="Baker S."/>
            <person name="Barry K."/>
            <person name="Bills G."/>
            <person name="Bluhm B."/>
            <person name="Cannon C."/>
            <person name="Castanera R."/>
            <person name="Culley D."/>
            <person name="Daum C."/>
            <person name="Ezra D."/>
            <person name="Gonzalez J."/>
            <person name="Henrissat B."/>
            <person name="Kuo A."/>
            <person name="Liang C."/>
            <person name="Lipzen A."/>
            <person name="Lutzoni F."/>
            <person name="Magnuson J."/>
            <person name="Mondo S."/>
            <person name="Nolan M."/>
            <person name="Ohm R."/>
            <person name="Pangilinan J."/>
            <person name="Park H.-J."/>
            <person name="Ramirez L."/>
            <person name="Alfaro M."/>
            <person name="Sun H."/>
            <person name="Tritt A."/>
            <person name="Yoshinaga Y."/>
            <person name="Zwiers L.-H."/>
            <person name="Turgeon B."/>
            <person name="Goodwin S."/>
            <person name="Spatafora J."/>
            <person name="Crous P."/>
            <person name="Grigoriev I."/>
        </authorList>
    </citation>
    <scope>NUCLEOTIDE SEQUENCE</scope>
    <source>
        <strain evidence="2">CBS 109.77</strain>
    </source>
</reference>
<evidence type="ECO:0000313" key="2">
    <source>
        <dbReference type="EMBL" id="KAF2796894.1"/>
    </source>
</evidence>
<feature type="compositionally biased region" description="Basic residues" evidence="1">
    <location>
        <begin position="38"/>
        <end position="47"/>
    </location>
</feature>
<feature type="region of interest" description="Disordered" evidence="1">
    <location>
        <begin position="21"/>
        <end position="72"/>
    </location>
</feature>
<gene>
    <name evidence="2" type="ORF">K505DRAFT_358940</name>
</gene>
<dbReference type="EMBL" id="MU001820">
    <property type="protein sequence ID" value="KAF2796894.1"/>
    <property type="molecule type" value="Genomic_DNA"/>
</dbReference>
<proteinExistence type="predicted"/>
<feature type="compositionally biased region" description="Polar residues" evidence="1">
    <location>
        <begin position="218"/>
        <end position="231"/>
    </location>
</feature>